<reference evidence="2" key="1">
    <citation type="journal article" date="2019" name="Int. J. Syst. Evol. Microbiol.">
        <title>The Global Catalogue of Microorganisms (GCM) 10K type strain sequencing project: providing services to taxonomists for standard genome sequencing and annotation.</title>
        <authorList>
            <consortium name="The Broad Institute Genomics Platform"/>
            <consortium name="The Broad Institute Genome Sequencing Center for Infectious Disease"/>
            <person name="Wu L."/>
            <person name="Ma J."/>
        </authorList>
    </citation>
    <scope>NUCLEOTIDE SEQUENCE [LARGE SCALE GENOMIC DNA]</scope>
    <source>
        <strain evidence="2">JCM 4586</strain>
    </source>
</reference>
<gene>
    <name evidence="1" type="ORF">GCM10010324_55210</name>
</gene>
<dbReference type="Proteomes" id="UP000659223">
    <property type="component" value="Unassembled WGS sequence"/>
</dbReference>
<evidence type="ECO:0000313" key="2">
    <source>
        <dbReference type="Proteomes" id="UP000659223"/>
    </source>
</evidence>
<evidence type="ECO:0000313" key="1">
    <source>
        <dbReference type="EMBL" id="GGY01319.1"/>
    </source>
</evidence>
<name>A0ABQ2Z475_9ACTN</name>
<accession>A0ABQ2Z475</accession>
<dbReference type="EMBL" id="BMUT01000013">
    <property type="protein sequence ID" value="GGY01319.1"/>
    <property type="molecule type" value="Genomic_DNA"/>
</dbReference>
<organism evidence="1 2">
    <name type="scientific">Streptomyces hiroshimensis</name>
    <dbReference type="NCBI Taxonomy" id="66424"/>
    <lineage>
        <taxon>Bacteria</taxon>
        <taxon>Bacillati</taxon>
        <taxon>Actinomycetota</taxon>
        <taxon>Actinomycetes</taxon>
        <taxon>Kitasatosporales</taxon>
        <taxon>Streptomycetaceae</taxon>
        <taxon>Streptomyces</taxon>
    </lineage>
</organism>
<comment type="caution">
    <text evidence="1">The sequence shown here is derived from an EMBL/GenBank/DDBJ whole genome shotgun (WGS) entry which is preliminary data.</text>
</comment>
<sequence length="74" mass="8080">MRDARCTSAVATTLAYGGNFDLYDVRRWADLSMGALRTYLDSEDVKASLHVPADVTWNCAGQRRPGGRMAGEGQ</sequence>
<protein>
    <submittedName>
        <fullName evidence="1">Uncharacterized protein</fullName>
    </submittedName>
</protein>
<keyword evidence="2" id="KW-1185">Reference proteome</keyword>
<proteinExistence type="predicted"/>